<sequence>MASQDLQLVVITICSAAIMTLAAVVFTRQRTTPTFVIREEAVNQVQGQMDDLLASVRDLTNTVNRLSEDVASSQNHALSRSHTLSGSTCSVGFDIDDEIFPPSDSRSTLPSSDSLDQLFPIHSRPRRPSSIDGSDSGSFVMVEKNGS</sequence>
<feature type="coiled-coil region" evidence="1">
    <location>
        <begin position="42"/>
        <end position="69"/>
    </location>
</feature>
<keyword evidence="5" id="KW-1185">Reference proteome</keyword>
<gene>
    <name evidence="4" type="ORF">EG327_009798</name>
</gene>
<keyword evidence="3" id="KW-0812">Transmembrane</keyword>
<evidence type="ECO:0000256" key="3">
    <source>
        <dbReference type="SAM" id="Phobius"/>
    </source>
</evidence>
<evidence type="ECO:0008006" key="6">
    <source>
        <dbReference type="Google" id="ProtNLM"/>
    </source>
</evidence>
<evidence type="ECO:0000256" key="2">
    <source>
        <dbReference type="SAM" id="MobiDB-lite"/>
    </source>
</evidence>
<organism evidence="4 5">
    <name type="scientific">Venturia inaequalis</name>
    <name type="common">Apple scab fungus</name>
    <dbReference type="NCBI Taxonomy" id="5025"/>
    <lineage>
        <taxon>Eukaryota</taxon>
        <taxon>Fungi</taxon>
        <taxon>Dikarya</taxon>
        <taxon>Ascomycota</taxon>
        <taxon>Pezizomycotina</taxon>
        <taxon>Dothideomycetes</taxon>
        <taxon>Pleosporomycetidae</taxon>
        <taxon>Venturiales</taxon>
        <taxon>Venturiaceae</taxon>
        <taxon>Venturia</taxon>
    </lineage>
</organism>
<feature type="transmembrane region" description="Helical" evidence="3">
    <location>
        <begin position="6"/>
        <end position="26"/>
    </location>
</feature>
<comment type="caution">
    <text evidence="4">The sequence shown here is derived from an EMBL/GenBank/DDBJ whole genome shotgun (WGS) entry which is preliminary data.</text>
</comment>
<dbReference type="Proteomes" id="UP000490939">
    <property type="component" value="Unassembled WGS sequence"/>
</dbReference>
<keyword evidence="3" id="KW-1133">Transmembrane helix</keyword>
<dbReference type="AlphaFoldDB" id="A0A8H3ZAF0"/>
<keyword evidence="3" id="KW-0472">Membrane</keyword>
<evidence type="ECO:0000313" key="4">
    <source>
        <dbReference type="EMBL" id="KAE9992185.1"/>
    </source>
</evidence>
<evidence type="ECO:0000256" key="1">
    <source>
        <dbReference type="SAM" id="Coils"/>
    </source>
</evidence>
<keyword evidence="1" id="KW-0175">Coiled coil</keyword>
<dbReference type="EMBL" id="WNWR01000067">
    <property type="protein sequence ID" value="KAE9992185.1"/>
    <property type="molecule type" value="Genomic_DNA"/>
</dbReference>
<accession>A0A8H3ZAF0</accession>
<feature type="region of interest" description="Disordered" evidence="2">
    <location>
        <begin position="101"/>
        <end position="147"/>
    </location>
</feature>
<name>A0A8H3ZAF0_VENIN</name>
<evidence type="ECO:0000313" key="5">
    <source>
        <dbReference type="Proteomes" id="UP000490939"/>
    </source>
</evidence>
<reference evidence="4 5" key="1">
    <citation type="submission" date="2019-07" db="EMBL/GenBank/DDBJ databases">
        <title>Venturia inaequalis Genome Resource.</title>
        <authorList>
            <person name="Lichtner F.J."/>
        </authorList>
    </citation>
    <scope>NUCLEOTIDE SEQUENCE [LARGE SCALE GENOMIC DNA]</scope>
    <source>
        <strain evidence="4 5">DMI_063113</strain>
    </source>
</reference>
<feature type="compositionally biased region" description="Low complexity" evidence="2">
    <location>
        <begin position="101"/>
        <end position="116"/>
    </location>
</feature>
<proteinExistence type="predicted"/>
<protein>
    <recommendedName>
        <fullName evidence="6">Transmembrane protein</fullName>
    </recommendedName>
</protein>